<evidence type="ECO:0000256" key="3">
    <source>
        <dbReference type="ARBA" id="ARBA00023015"/>
    </source>
</evidence>
<keyword evidence="6" id="KW-0804">Transcription</keyword>
<dbReference type="SMART" id="SM00340">
    <property type="entry name" value="HALZ"/>
    <property type="match status" value="1"/>
</dbReference>
<dbReference type="SMART" id="SM00389">
    <property type="entry name" value="HOX"/>
    <property type="match status" value="1"/>
</dbReference>
<dbReference type="GO" id="GO:0043565">
    <property type="term" value="F:sequence-specific DNA binding"/>
    <property type="evidence" value="ECO:0007669"/>
    <property type="project" value="InterPro"/>
</dbReference>
<dbReference type="InterPro" id="IPR001356">
    <property type="entry name" value="HD"/>
</dbReference>
<dbReference type="PANTHER" id="PTHR45714:SF11">
    <property type="entry name" value="HOMEOBOX-LEUCINE ZIPPER PROTEIN HAT3"/>
    <property type="match status" value="1"/>
</dbReference>
<evidence type="ECO:0000256" key="10">
    <source>
        <dbReference type="SAM" id="MobiDB-lite"/>
    </source>
</evidence>
<evidence type="ECO:0000256" key="1">
    <source>
        <dbReference type="ARBA" id="ARBA00004123"/>
    </source>
</evidence>
<dbReference type="AlphaFoldDB" id="A0AAD3T3V2"/>
<feature type="domain" description="Homeobox" evidence="11">
    <location>
        <begin position="113"/>
        <end position="173"/>
    </location>
</feature>
<dbReference type="InterPro" id="IPR009057">
    <property type="entry name" value="Homeodomain-like_sf"/>
</dbReference>
<gene>
    <name evidence="12" type="ORF">Nepgr_023489</name>
</gene>
<evidence type="ECO:0000259" key="11">
    <source>
        <dbReference type="PROSITE" id="PS50071"/>
    </source>
</evidence>
<comment type="caution">
    <text evidence="12">The sequence shown here is derived from an EMBL/GenBank/DDBJ whole genome shotgun (WGS) entry which is preliminary data.</text>
</comment>
<dbReference type="SUPFAM" id="SSF46689">
    <property type="entry name" value="Homeodomain-like"/>
    <property type="match status" value="1"/>
</dbReference>
<comment type="similarity">
    <text evidence="2">Belongs to the HD-ZIP homeobox family. Class II subfamily.</text>
</comment>
<dbReference type="InterPro" id="IPR006712">
    <property type="entry name" value="HD-ZIP_N"/>
</dbReference>
<keyword evidence="7 8" id="KW-0539">Nucleus</keyword>
<comment type="subcellular location">
    <subcellularLocation>
        <location evidence="1 8 9">Nucleus</location>
    </subcellularLocation>
</comment>
<keyword evidence="13" id="KW-1185">Reference proteome</keyword>
<dbReference type="InterPro" id="IPR003106">
    <property type="entry name" value="Leu_zip_homeo"/>
</dbReference>
<dbReference type="PROSITE" id="PS50071">
    <property type="entry name" value="HOMEOBOX_2"/>
    <property type="match status" value="1"/>
</dbReference>
<name>A0AAD3T3V2_NEPGR</name>
<feature type="region of interest" description="Disordered" evidence="10">
    <location>
        <begin position="31"/>
        <end position="61"/>
    </location>
</feature>
<dbReference type="Gene3D" id="1.10.10.60">
    <property type="entry name" value="Homeodomain-like"/>
    <property type="match status" value="1"/>
</dbReference>
<feature type="DNA-binding region" description="Homeobox" evidence="8">
    <location>
        <begin position="115"/>
        <end position="174"/>
    </location>
</feature>
<accession>A0AAD3T3V2</accession>
<evidence type="ECO:0000256" key="5">
    <source>
        <dbReference type="ARBA" id="ARBA00023155"/>
    </source>
</evidence>
<dbReference type="GO" id="GO:0005634">
    <property type="term" value="C:nucleus"/>
    <property type="evidence" value="ECO:0007669"/>
    <property type="project" value="UniProtKB-SubCell"/>
</dbReference>
<organism evidence="12 13">
    <name type="scientific">Nepenthes gracilis</name>
    <name type="common">Slender pitcher plant</name>
    <dbReference type="NCBI Taxonomy" id="150966"/>
    <lineage>
        <taxon>Eukaryota</taxon>
        <taxon>Viridiplantae</taxon>
        <taxon>Streptophyta</taxon>
        <taxon>Embryophyta</taxon>
        <taxon>Tracheophyta</taxon>
        <taxon>Spermatophyta</taxon>
        <taxon>Magnoliopsida</taxon>
        <taxon>eudicotyledons</taxon>
        <taxon>Gunneridae</taxon>
        <taxon>Pentapetalae</taxon>
        <taxon>Caryophyllales</taxon>
        <taxon>Nepenthaceae</taxon>
        <taxon>Nepenthes</taxon>
    </lineage>
</organism>
<evidence type="ECO:0000256" key="2">
    <source>
        <dbReference type="ARBA" id="ARBA00006074"/>
    </source>
</evidence>
<evidence type="ECO:0000256" key="9">
    <source>
        <dbReference type="RuleBase" id="RU000682"/>
    </source>
</evidence>
<proteinExistence type="inferred from homology"/>
<dbReference type="EMBL" id="BSYO01000023">
    <property type="protein sequence ID" value="GMH21647.1"/>
    <property type="molecule type" value="Genomic_DNA"/>
</dbReference>
<dbReference type="GO" id="GO:0000981">
    <property type="term" value="F:DNA-binding transcription factor activity, RNA polymerase II-specific"/>
    <property type="evidence" value="ECO:0007669"/>
    <property type="project" value="InterPro"/>
</dbReference>
<keyword evidence="5 8" id="KW-0371">Homeobox</keyword>
<evidence type="ECO:0000256" key="6">
    <source>
        <dbReference type="ARBA" id="ARBA00023163"/>
    </source>
</evidence>
<evidence type="ECO:0000313" key="12">
    <source>
        <dbReference type="EMBL" id="GMH21647.1"/>
    </source>
</evidence>
<dbReference type="Pfam" id="PF04618">
    <property type="entry name" value="HD-ZIP_N"/>
    <property type="match status" value="1"/>
</dbReference>
<dbReference type="Pfam" id="PF00046">
    <property type="entry name" value="Homeodomain"/>
    <property type="match status" value="1"/>
</dbReference>
<evidence type="ECO:0000256" key="7">
    <source>
        <dbReference type="ARBA" id="ARBA00023242"/>
    </source>
</evidence>
<evidence type="ECO:0000256" key="4">
    <source>
        <dbReference type="ARBA" id="ARBA00023125"/>
    </source>
</evidence>
<dbReference type="InterPro" id="IPR050762">
    <property type="entry name" value="HD-ZIP_Homeobox_LZ_Class_II"/>
</dbReference>
<reference evidence="12" key="1">
    <citation type="submission" date="2023-05" db="EMBL/GenBank/DDBJ databases">
        <title>Nepenthes gracilis genome sequencing.</title>
        <authorList>
            <person name="Fukushima K."/>
        </authorList>
    </citation>
    <scope>NUCLEOTIDE SEQUENCE</scope>
    <source>
        <strain evidence="12">SING2019-196</strain>
    </source>
</reference>
<sequence>MEVGDNDDGLVLSLSLNRYEKAPPPLKLNLSCSPPPFTHHGSDRSSRISKSKRTHNPGALDVNRAPQMTVKLDEEIRVSSPNSTLSSVSGKKGEREISDEEVVGVGGNGVRVDGGDRKKLRLTKEQSAVLEQTFRDRTTLNTKQKVGIAKQLNLTPRQVEVWFQNRRARTKLKQTEVDCEYLKRCCERLTEENRRLHKEVLELRALKLSPELFTHVAPPTTLTLCPSCEHALISAARLPAPIGVFRANPKTSTPISHKNSPRN</sequence>
<dbReference type="InterPro" id="IPR017970">
    <property type="entry name" value="Homeobox_CS"/>
</dbReference>
<dbReference type="CDD" id="cd00086">
    <property type="entry name" value="homeodomain"/>
    <property type="match status" value="1"/>
</dbReference>
<dbReference type="PROSITE" id="PS00027">
    <property type="entry name" value="HOMEOBOX_1"/>
    <property type="match status" value="1"/>
</dbReference>
<keyword evidence="4 8" id="KW-0238">DNA-binding</keyword>
<keyword evidence="3" id="KW-0805">Transcription regulation</keyword>
<dbReference type="Pfam" id="PF02183">
    <property type="entry name" value="HALZ"/>
    <property type="match status" value="1"/>
</dbReference>
<dbReference type="PANTHER" id="PTHR45714">
    <property type="entry name" value="HOMEOBOX-LEUCINE ZIPPER PROTEIN HAT14"/>
    <property type="match status" value="1"/>
</dbReference>
<evidence type="ECO:0000313" key="13">
    <source>
        <dbReference type="Proteomes" id="UP001279734"/>
    </source>
</evidence>
<protein>
    <recommendedName>
        <fullName evidence="11">Homeobox domain-containing protein</fullName>
    </recommendedName>
</protein>
<evidence type="ECO:0000256" key="8">
    <source>
        <dbReference type="PROSITE-ProRule" id="PRU00108"/>
    </source>
</evidence>
<dbReference type="Proteomes" id="UP001279734">
    <property type="component" value="Unassembled WGS sequence"/>
</dbReference>